<evidence type="ECO:0000313" key="4">
    <source>
        <dbReference type="Proteomes" id="UP000054608"/>
    </source>
</evidence>
<feature type="transmembrane region" description="Helical" evidence="2">
    <location>
        <begin position="78"/>
        <end position="101"/>
    </location>
</feature>
<name>A0A0W0XNG0_9GAMM</name>
<dbReference type="STRING" id="458.Lrub_2736"/>
<dbReference type="EMBL" id="LNYT01000022">
    <property type="protein sequence ID" value="KTD45939.1"/>
    <property type="molecule type" value="Genomic_DNA"/>
</dbReference>
<keyword evidence="2" id="KW-0812">Transmembrane</keyword>
<evidence type="ECO:0000256" key="2">
    <source>
        <dbReference type="SAM" id="Phobius"/>
    </source>
</evidence>
<evidence type="ECO:0000313" key="3">
    <source>
        <dbReference type="EMBL" id="KTD45939.1"/>
    </source>
</evidence>
<feature type="transmembrane region" description="Helical" evidence="2">
    <location>
        <begin position="141"/>
        <end position="164"/>
    </location>
</feature>
<dbReference type="InterPro" id="IPR003744">
    <property type="entry name" value="YhhQ"/>
</dbReference>
<sequence length="217" mass="24720">MKKERPRHSHSIVMNKRYFTLLLVAHVFIFCLSNVLVQYPFDVAGFKTTWGALSYPLIFILSDLTVRLTEAATARRIIYLAMLPGLAGSYLISNVLTYHTLVAGNAMALRIALASFVAYVCGQLSDILLFQRLRQKKPWWIAPTFSTTWGNVLDTYCFFFIAFFHSSNVFLSQHWLEIASVDLVFKWLISLVSFVPLYGLILAWILRSRQRAGEAAA</sequence>
<dbReference type="AlphaFoldDB" id="A0A0W0XNG0"/>
<organism evidence="3 4">
    <name type="scientific">Legionella rubrilucens</name>
    <dbReference type="NCBI Taxonomy" id="458"/>
    <lineage>
        <taxon>Bacteria</taxon>
        <taxon>Pseudomonadati</taxon>
        <taxon>Pseudomonadota</taxon>
        <taxon>Gammaproteobacteria</taxon>
        <taxon>Legionellales</taxon>
        <taxon>Legionellaceae</taxon>
        <taxon>Legionella</taxon>
    </lineage>
</organism>
<keyword evidence="4" id="KW-1185">Reference proteome</keyword>
<feature type="transmembrane region" description="Helical" evidence="2">
    <location>
        <begin position="184"/>
        <end position="206"/>
    </location>
</feature>
<keyword evidence="2" id="KW-0472">Membrane</keyword>
<feature type="transmembrane region" description="Helical" evidence="2">
    <location>
        <begin position="47"/>
        <end position="66"/>
    </location>
</feature>
<dbReference type="Proteomes" id="UP000054608">
    <property type="component" value="Unassembled WGS sequence"/>
</dbReference>
<comment type="caution">
    <text evidence="3">The sequence shown here is derived from an EMBL/GenBank/DDBJ whole genome shotgun (WGS) entry which is preliminary data.</text>
</comment>
<dbReference type="PANTHER" id="PTHR34300">
    <property type="entry name" value="QUEUOSINE PRECURSOR TRANSPORTER-RELATED"/>
    <property type="match status" value="1"/>
</dbReference>
<dbReference type="PATRIC" id="fig|458.5.peg.2855"/>
<evidence type="ECO:0000256" key="1">
    <source>
        <dbReference type="NCBIfam" id="TIGR00697"/>
    </source>
</evidence>
<protein>
    <recommendedName>
        <fullName evidence="1">Queuosine precursor transporter</fullName>
    </recommendedName>
</protein>
<gene>
    <name evidence="3" type="ORF">Lrub_2736</name>
</gene>
<keyword evidence="2" id="KW-1133">Transmembrane helix</keyword>
<dbReference type="Pfam" id="PF02592">
    <property type="entry name" value="Vut_1"/>
    <property type="match status" value="1"/>
</dbReference>
<dbReference type="NCBIfam" id="TIGR00697">
    <property type="entry name" value="queuosine precursor transporter"/>
    <property type="match status" value="1"/>
</dbReference>
<proteinExistence type="predicted"/>
<accession>A0A0W0XNG0</accession>
<feature type="transmembrane region" description="Helical" evidence="2">
    <location>
        <begin position="21"/>
        <end position="41"/>
    </location>
</feature>
<dbReference type="PANTHER" id="PTHR34300:SF1">
    <property type="entry name" value="QUEUOSINE PRECURSOR TRANSPORTER"/>
    <property type="match status" value="1"/>
</dbReference>
<reference evidence="3 4" key="1">
    <citation type="submission" date="2015-11" db="EMBL/GenBank/DDBJ databases">
        <title>Genomic analysis of 38 Legionella species identifies large and diverse effector repertoires.</title>
        <authorList>
            <person name="Burstein D."/>
            <person name="Amaro F."/>
            <person name="Zusman T."/>
            <person name="Lifshitz Z."/>
            <person name="Cohen O."/>
            <person name="Gilbert J.A."/>
            <person name="Pupko T."/>
            <person name="Shuman H.A."/>
            <person name="Segal G."/>
        </authorList>
    </citation>
    <scope>NUCLEOTIDE SEQUENCE [LARGE SCALE GENOMIC DNA]</scope>
    <source>
        <strain evidence="3 4">WA-270A-C2</strain>
    </source>
</reference>
<feature type="transmembrane region" description="Helical" evidence="2">
    <location>
        <begin position="107"/>
        <end position="129"/>
    </location>
</feature>